<dbReference type="Proteomes" id="UP001153076">
    <property type="component" value="Unassembled WGS sequence"/>
</dbReference>
<protein>
    <submittedName>
        <fullName evidence="2">Uncharacterized protein</fullName>
    </submittedName>
</protein>
<reference evidence="2" key="1">
    <citation type="submission" date="2022-04" db="EMBL/GenBank/DDBJ databases">
        <title>Carnegiea gigantea Genome sequencing and assembly v2.</title>
        <authorList>
            <person name="Copetti D."/>
            <person name="Sanderson M.J."/>
            <person name="Burquez A."/>
            <person name="Wojciechowski M.F."/>
        </authorList>
    </citation>
    <scope>NUCLEOTIDE SEQUENCE</scope>
    <source>
        <strain evidence="2">SGP5-SGP5p</strain>
        <tissue evidence="2">Aerial part</tissue>
    </source>
</reference>
<dbReference type="EMBL" id="JAKOGI010001716">
    <property type="protein sequence ID" value="KAJ8424287.1"/>
    <property type="molecule type" value="Genomic_DNA"/>
</dbReference>
<evidence type="ECO:0000313" key="3">
    <source>
        <dbReference type="Proteomes" id="UP001153076"/>
    </source>
</evidence>
<evidence type="ECO:0000256" key="1">
    <source>
        <dbReference type="SAM" id="MobiDB-lite"/>
    </source>
</evidence>
<evidence type="ECO:0000313" key="2">
    <source>
        <dbReference type="EMBL" id="KAJ8424287.1"/>
    </source>
</evidence>
<feature type="compositionally biased region" description="Low complexity" evidence="1">
    <location>
        <begin position="148"/>
        <end position="172"/>
    </location>
</feature>
<proteinExistence type="predicted"/>
<gene>
    <name evidence="2" type="ORF">Cgig2_003269</name>
</gene>
<keyword evidence="3" id="KW-1185">Reference proteome</keyword>
<feature type="region of interest" description="Disordered" evidence="1">
    <location>
        <begin position="128"/>
        <end position="172"/>
    </location>
</feature>
<comment type="caution">
    <text evidence="2">The sequence shown here is derived from an EMBL/GenBank/DDBJ whole genome shotgun (WGS) entry which is preliminary data.</text>
</comment>
<name>A0A9Q1GRU6_9CARY</name>
<sequence>MSSFPTFQDATQAAEFVRDTFRCPLREFTALHPKLLPLNLHSLCPNFDLLVGMQFAYTAHIPEMVQAIFYTMMLNETIELGLSSKAVMDRMMLDLQELKWDIMEVRRMAKIKSTAMMRSPDELLAEGTIEANPRSVPSSSGPVAEVVSINTSSSSNGTPSRSSDGPSRSSSS</sequence>
<organism evidence="2 3">
    <name type="scientific">Carnegiea gigantea</name>
    <dbReference type="NCBI Taxonomy" id="171969"/>
    <lineage>
        <taxon>Eukaryota</taxon>
        <taxon>Viridiplantae</taxon>
        <taxon>Streptophyta</taxon>
        <taxon>Embryophyta</taxon>
        <taxon>Tracheophyta</taxon>
        <taxon>Spermatophyta</taxon>
        <taxon>Magnoliopsida</taxon>
        <taxon>eudicotyledons</taxon>
        <taxon>Gunneridae</taxon>
        <taxon>Pentapetalae</taxon>
        <taxon>Caryophyllales</taxon>
        <taxon>Cactineae</taxon>
        <taxon>Cactaceae</taxon>
        <taxon>Cactoideae</taxon>
        <taxon>Echinocereeae</taxon>
        <taxon>Carnegiea</taxon>
    </lineage>
</organism>
<accession>A0A9Q1GRU6</accession>
<dbReference type="AlphaFoldDB" id="A0A9Q1GRU6"/>